<accession>A0A9Q0FK91</accession>
<dbReference type="OrthoDB" id="3789372at2759"/>
<dbReference type="GO" id="GO:0140662">
    <property type="term" value="F:ATP-dependent protein folding chaperone"/>
    <property type="evidence" value="ECO:0007669"/>
    <property type="project" value="InterPro"/>
</dbReference>
<dbReference type="InterPro" id="IPR029047">
    <property type="entry name" value="HSP70_peptide-bd_sf"/>
</dbReference>
<dbReference type="FunFam" id="3.30.420.40:FF:000028">
    <property type="entry name" value="heat shock 70 kDa protein-like"/>
    <property type="match status" value="1"/>
</dbReference>
<dbReference type="AlphaFoldDB" id="A0A9Q0FK91"/>
<keyword evidence="6" id="KW-1185">Reference proteome</keyword>
<dbReference type="Proteomes" id="UP001141552">
    <property type="component" value="Unassembled WGS sequence"/>
</dbReference>
<proteinExistence type="inferred from homology"/>
<sequence>MTEPQMAPIALPPAATKKRKQPCDNGVEPAIGIDLGTTYSCVGVWQHGRVEIIANDCGTRTTPSCVAFTDAQRLIGDAAMHQFPVNPTNTVFVTPKGKLPRMPLPLPASLLRALSTAPTAAAVAYGFGKRATSVGVKNVLVFDLGGGTFDVSLLTIKGGVFKVKAVAGDTHLGGEDFDNRMINHFVQEIKRKIRKDISENPEALGRLRTACERAKRILSTNDQTTVEFEELNIDLFKRCVEHVEKCLSDAKMDKSSVHDVVLVGGFLQDSQGAAIVARLLSWEAALQEHPHWRSCCLRCCCPGGHLERRRGRDGEFELSGIPPAPKGVPQITVYFDIDANGMLNASTEDKITITSDKGRLSKNEIMKMVQDAEKYKSEDEEQKKKDEARYALESFAYTLMDNLKVKRIASLLAANDKKTTEDAIDAAIQWLEGNKLAEVDEYEHKMEELKSMWILSLTRPKQEIKRTNPADNYKEK</sequence>
<evidence type="ECO:0000256" key="2">
    <source>
        <dbReference type="ARBA" id="ARBA00022741"/>
    </source>
</evidence>
<dbReference type="PANTHER" id="PTHR19375">
    <property type="entry name" value="HEAT SHOCK PROTEIN 70KDA"/>
    <property type="match status" value="1"/>
</dbReference>
<dbReference type="InterPro" id="IPR043129">
    <property type="entry name" value="ATPase_NBD"/>
</dbReference>
<feature type="region of interest" description="Disordered" evidence="4">
    <location>
        <begin position="1"/>
        <end position="23"/>
    </location>
</feature>
<evidence type="ECO:0000256" key="3">
    <source>
        <dbReference type="ARBA" id="ARBA00022840"/>
    </source>
</evidence>
<dbReference type="InterPro" id="IPR018181">
    <property type="entry name" value="Heat_shock_70_CS"/>
</dbReference>
<dbReference type="InterPro" id="IPR013126">
    <property type="entry name" value="Hsp_70_fam"/>
</dbReference>
<name>A0A9Q0FK91_9ROSI</name>
<dbReference type="SUPFAM" id="SSF100920">
    <property type="entry name" value="Heat shock protein 70kD (HSP70), peptide-binding domain"/>
    <property type="match status" value="1"/>
</dbReference>
<evidence type="ECO:0000256" key="4">
    <source>
        <dbReference type="SAM" id="MobiDB-lite"/>
    </source>
</evidence>
<dbReference type="Gene3D" id="1.20.1270.10">
    <property type="match status" value="1"/>
</dbReference>
<dbReference type="PROSITE" id="PS00297">
    <property type="entry name" value="HSP70_1"/>
    <property type="match status" value="1"/>
</dbReference>
<dbReference type="PRINTS" id="PR00301">
    <property type="entry name" value="HEATSHOCK70"/>
</dbReference>
<dbReference type="SUPFAM" id="SSF53067">
    <property type="entry name" value="Actin-like ATPase domain"/>
    <property type="match status" value="2"/>
</dbReference>
<dbReference type="EMBL" id="JAKUCV010005039">
    <property type="protein sequence ID" value="KAJ4832943.1"/>
    <property type="molecule type" value="Genomic_DNA"/>
</dbReference>
<dbReference type="PROSITE" id="PS00329">
    <property type="entry name" value="HSP70_2"/>
    <property type="match status" value="1"/>
</dbReference>
<evidence type="ECO:0000313" key="6">
    <source>
        <dbReference type="Proteomes" id="UP001141552"/>
    </source>
</evidence>
<comment type="caution">
    <text evidence="5">The sequence shown here is derived from an EMBL/GenBank/DDBJ whole genome shotgun (WGS) entry which is preliminary data.</text>
</comment>
<reference evidence="5" key="2">
    <citation type="journal article" date="2023" name="Plants (Basel)">
        <title>Annotation of the Turnera subulata (Passifloraceae) Draft Genome Reveals the S-Locus Evolved after the Divergence of Turneroideae from Passifloroideae in a Stepwise Manner.</title>
        <authorList>
            <person name="Henning P.M."/>
            <person name="Roalson E.H."/>
            <person name="Mir W."/>
            <person name="McCubbin A.G."/>
            <person name="Shore J.S."/>
        </authorList>
    </citation>
    <scope>NUCLEOTIDE SEQUENCE</scope>
    <source>
        <strain evidence="5">F60SS</strain>
    </source>
</reference>
<dbReference type="GO" id="GO:0005524">
    <property type="term" value="F:ATP binding"/>
    <property type="evidence" value="ECO:0007669"/>
    <property type="project" value="UniProtKB-KW"/>
</dbReference>
<protein>
    <submittedName>
        <fullName evidence="5">Uncharacterized protein</fullName>
    </submittedName>
</protein>
<organism evidence="5 6">
    <name type="scientific">Turnera subulata</name>
    <dbReference type="NCBI Taxonomy" id="218843"/>
    <lineage>
        <taxon>Eukaryota</taxon>
        <taxon>Viridiplantae</taxon>
        <taxon>Streptophyta</taxon>
        <taxon>Embryophyta</taxon>
        <taxon>Tracheophyta</taxon>
        <taxon>Spermatophyta</taxon>
        <taxon>Magnoliopsida</taxon>
        <taxon>eudicotyledons</taxon>
        <taxon>Gunneridae</taxon>
        <taxon>Pentapetalae</taxon>
        <taxon>rosids</taxon>
        <taxon>fabids</taxon>
        <taxon>Malpighiales</taxon>
        <taxon>Passifloraceae</taxon>
        <taxon>Turnera</taxon>
    </lineage>
</organism>
<dbReference type="Gene3D" id="3.90.640.10">
    <property type="entry name" value="Actin, Chain A, domain 4"/>
    <property type="match status" value="1"/>
</dbReference>
<dbReference type="InterPro" id="IPR029048">
    <property type="entry name" value="HSP70_C_sf"/>
</dbReference>
<comment type="similarity">
    <text evidence="1">Belongs to the heat shock protein 70 family.</text>
</comment>
<dbReference type="SUPFAM" id="SSF100934">
    <property type="entry name" value="Heat shock protein 70kD (HSP70), C-terminal subdomain"/>
    <property type="match status" value="1"/>
</dbReference>
<keyword evidence="2" id="KW-0547">Nucleotide-binding</keyword>
<evidence type="ECO:0000256" key="1">
    <source>
        <dbReference type="ARBA" id="ARBA00007381"/>
    </source>
</evidence>
<dbReference type="Pfam" id="PF00012">
    <property type="entry name" value="HSP70"/>
    <property type="match status" value="3"/>
</dbReference>
<reference evidence="5" key="1">
    <citation type="submission" date="2022-02" db="EMBL/GenBank/DDBJ databases">
        <authorList>
            <person name="Henning P.M."/>
            <person name="McCubbin A.G."/>
            <person name="Shore J.S."/>
        </authorList>
    </citation>
    <scope>NUCLEOTIDE SEQUENCE</scope>
    <source>
        <strain evidence="5">F60SS</strain>
        <tissue evidence="5">Leaves</tissue>
    </source>
</reference>
<keyword evidence="3" id="KW-0067">ATP-binding</keyword>
<dbReference type="FunFam" id="3.90.640.10:FF:000010">
    <property type="entry name" value="heat shock 70 kDa protein 14"/>
    <property type="match status" value="1"/>
</dbReference>
<evidence type="ECO:0000313" key="5">
    <source>
        <dbReference type="EMBL" id="KAJ4832943.1"/>
    </source>
</evidence>
<dbReference type="Gene3D" id="2.60.34.10">
    <property type="entry name" value="Substrate Binding Domain Of DNAk, Chain A, domain 1"/>
    <property type="match status" value="1"/>
</dbReference>
<dbReference type="Gene3D" id="3.30.420.40">
    <property type="match status" value="3"/>
</dbReference>
<gene>
    <name evidence="5" type="ORF">Tsubulata_036703</name>
</gene>